<dbReference type="GO" id="GO:0006260">
    <property type="term" value="P:DNA replication"/>
    <property type="evidence" value="ECO:0007669"/>
    <property type="project" value="InterPro"/>
</dbReference>
<dbReference type="EMBL" id="LAZR01035656">
    <property type="protein sequence ID" value="KKL26932.1"/>
    <property type="molecule type" value="Genomic_DNA"/>
</dbReference>
<gene>
    <name evidence="2" type="ORF">LCGC14_2390310</name>
</gene>
<name>A0A0F9CKF2_9ZZZZ</name>
<dbReference type="GO" id="GO:0008270">
    <property type="term" value="F:zinc ion binding"/>
    <property type="evidence" value="ECO:0007669"/>
    <property type="project" value="InterPro"/>
</dbReference>
<comment type="caution">
    <text evidence="2">The sequence shown here is derived from an EMBL/GenBank/DDBJ whole genome shotgun (WGS) entry which is preliminary data.</text>
</comment>
<evidence type="ECO:0008006" key="3">
    <source>
        <dbReference type="Google" id="ProtNLM"/>
    </source>
</evidence>
<reference evidence="2" key="1">
    <citation type="journal article" date="2015" name="Nature">
        <title>Complex archaea that bridge the gap between prokaryotes and eukaryotes.</title>
        <authorList>
            <person name="Spang A."/>
            <person name="Saw J.H."/>
            <person name="Jorgensen S.L."/>
            <person name="Zaremba-Niedzwiedzka K."/>
            <person name="Martijn J."/>
            <person name="Lind A.E."/>
            <person name="van Eijk R."/>
            <person name="Schleper C."/>
            <person name="Guy L."/>
            <person name="Ettema T.J."/>
        </authorList>
    </citation>
    <scope>NUCLEOTIDE SEQUENCE</scope>
</reference>
<dbReference type="SUPFAM" id="SSF57783">
    <property type="entry name" value="Zinc beta-ribbon"/>
    <property type="match status" value="1"/>
</dbReference>
<feature type="region of interest" description="Disordered" evidence="1">
    <location>
        <begin position="1"/>
        <end position="23"/>
    </location>
</feature>
<evidence type="ECO:0000256" key="1">
    <source>
        <dbReference type="SAM" id="MobiDB-lite"/>
    </source>
</evidence>
<dbReference type="AlphaFoldDB" id="A0A0F9CKF2"/>
<sequence length="285" mass="32850">MRRRTAHPRSPLRLCSPRRESFPQTRRRHELGSLFVRCPYCGDSKNNRYKAHFSINTIRFVYHCFRCGVSGKLSNAQMLSLIHELPNMEFISKNIESHSRLLADIIEELHVGAGSSRQSRLSRWHHGEQGNDAFLSRSITGQVVGVHIRPQNKNRIRSYGMLAFGYGEEELISSPGYPLRIVEGAYDVLHPKDVCVFGTINYGKLKALVGHYIKLCPDGDIWQRPELFKEFHRTIKSLYLNYSGKGAWITGIEYIKDGRDPDEVSPKDREYIPIKDYLQRLESSI</sequence>
<dbReference type="Gene3D" id="3.90.580.10">
    <property type="entry name" value="Zinc finger, CHC2-type domain"/>
    <property type="match status" value="1"/>
</dbReference>
<accession>A0A0F9CKF2</accession>
<proteinExistence type="predicted"/>
<dbReference type="InterPro" id="IPR036977">
    <property type="entry name" value="DNA_primase_Znf_CHC2"/>
</dbReference>
<protein>
    <recommendedName>
        <fullName evidence="3">Zinc finger CHC2-type domain-containing protein</fullName>
    </recommendedName>
</protein>
<evidence type="ECO:0000313" key="2">
    <source>
        <dbReference type="EMBL" id="KKL26932.1"/>
    </source>
</evidence>
<organism evidence="2">
    <name type="scientific">marine sediment metagenome</name>
    <dbReference type="NCBI Taxonomy" id="412755"/>
    <lineage>
        <taxon>unclassified sequences</taxon>
        <taxon>metagenomes</taxon>
        <taxon>ecological metagenomes</taxon>
    </lineage>
</organism>
<dbReference type="GO" id="GO:0003677">
    <property type="term" value="F:DNA binding"/>
    <property type="evidence" value="ECO:0007669"/>
    <property type="project" value="InterPro"/>
</dbReference>